<dbReference type="EMBL" id="RQYS01000001">
    <property type="protein sequence ID" value="RRD63179.1"/>
    <property type="molecule type" value="Genomic_DNA"/>
</dbReference>
<proteinExistence type="predicted"/>
<name>A0A3P1XWU6_TANFO</name>
<dbReference type="OrthoDB" id="1121643at2"/>
<reference evidence="1 2" key="1">
    <citation type="submission" date="2018-11" db="EMBL/GenBank/DDBJ databases">
        <title>Genomes From Bacteria Associated with the Canine Oral Cavity: a Test Case for Automated Genome-Based Taxonomic Assignment.</title>
        <authorList>
            <person name="Coil D.A."/>
            <person name="Jospin G."/>
            <person name="Darling A.E."/>
            <person name="Wallis C."/>
            <person name="Davis I.J."/>
            <person name="Harris S."/>
            <person name="Eisen J.A."/>
            <person name="Holcombe L.J."/>
            <person name="O'Flynn C."/>
        </authorList>
    </citation>
    <scope>NUCLEOTIDE SEQUENCE [LARGE SCALE GENOMIC DNA]</scope>
    <source>
        <strain evidence="1 2">OH2617_COT-023</strain>
    </source>
</reference>
<dbReference type="Pfam" id="PF19891">
    <property type="entry name" value="DUF6364"/>
    <property type="match status" value="1"/>
</dbReference>
<protein>
    <recommendedName>
        <fullName evidence="3">Toxin-antitoxin system protein</fullName>
    </recommendedName>
</protein>
<evidence type="ECO:0000313" key="1">
    <source>
        <dbReference type="EMBL" id="RRD63179.1"/>
    </source>
</evidence>
<sequence length="88" mass="10090">MGVTLHLNIDKSVWEQTQLIAQEQGKTVSEMIENHFRAMIQSRKQKSEEIPLSPFVRDLMGSIPDAESDVNDINERGKIHAHVENKHQ</sequence>
<dbReference type="AlphaFoldDB" id="A0A3P1XWU6"/>
<dbReference type="Proteomes" id="UP000278609">
    <property type="component" value="Unassembled WGS sequence"/>
</dbReference>
<dbReference type="InterPro" id="IPR045944">
    <property type="entry name" value="DUF6364"/>
</dbReference>
<dbReference type="RefSeq" id="WP_124750323.1">
    <property type="nucleotide sequence ID" value="NZ_RQYS01000001.1"/>
</dbReference>
<accession>A0A3P1XWU6</accession>
<evidence type="ECO:0000313" key="2">
    <source>
        <dbReference type="Proteomes" id="UP000278609"/>
    </source>
</evidence>
<comment type="caution">
    <text evidence="1">The sequence shown here is derived from an EMBL/GenBank/DDBJ whole genome shotgun (WGS) entry which is preliminary data.</text>
</comment>
<evidence type="ECO:0008006" key="3">
    <source>
        <dbReference type="Google" id="ProtNLM"/>
    </source>
</evidence>
<organism evidence="1 2">
    <name type="scientific">Tannerella forsythia</name>
    <name type="common">Bacteroides forsythus</name>
    <dbReference type="NCBI Taxonomy" id="28112"/>
    <lineage>
        <taxon>Bacteria</taxon>
        <taxon>Pseudomonadati</taxon>
        <taxon>Bacteroidota</taxon>
        <taxon>Bacteroidia</taxon>
        <taxon>Bacteroidales</taxon>
        <taxon>Tannerellaceae</taxon>
        <taxon>Tannerella</taxon>
    </lineage>
</organism>
<gene>
    <name evidence="1" type="ORF">EII40_00525</name>
</gene>